<reference evidence="2 3" key="1">
    <citation type="submission" date="2017-11" db="EMBL/GenBank/DDBJ databases">
        <title>De-novo sequencing of pomegranate (Punica granatum L.) genome.</title>
        <authorList>
            <person name="Akparov Z."/>
            <person name="Amiraslanov A."/>
            <person name="Hajiyeva S."/>
            <person name="Abbasov M."/>
            <person name="Kaur K."/>
            <person name="Hamwieh A."/>
            <person name="Solovyev V."/>
            <person name="Salamov A."/>
            <person name="Braich B."/>
            <person name="Kosarev P."/>
            <person name="Mahmoud A."/>
            <person name="Hajiyev E."/>
            <person name="Babayeva S."/>
            <person name="Izzatullayeva V."/>
            <person name="Mammadov A."/>
            <person name="Mammadov A."/>
            <person name="Sharifova S."/>
            <person name="Ojaghi J."/>
            <person name="Eynullazada K."/>
            <person name="Bayramov B."/>
            <person name="Abdulazimova A."/>
            <person name="Shahmuradov I."/>
        </authorList>
    </citation>
    <scope>NUCLEOTIDE SEQUENCE [LARGE SCALE GENOMIC DNA]</scope>
    <source>
        <strain evidence="3">cv. AG2017</strain>
        <tissue evidence="2">Leaf</tissue>
    </source>
</reference>
<gene>
    <name evidence="2" type="ORF">CRG98_019471</name>
</gene>
<evidence type="ECO:0008006" key="4">
    <source>
        <dbReference type="Google" id="ProtNLM"/>
    </source>
</evidence>
<feature type="chain" id="PRO_5014176443" description="Copia protein" evidence="1">
    <location>
        <begin position="26"/>
        <end position="107"/>
    </location>
</feature>
<dbReference type="STRING" id="22663.A0A2I0JUX8"/>
<evidence type="ECO:0000313" key="2">
    <source>
        <dbReference type="EMBL" id="PKI60127.1"/>
    </source>
</evidence>
<proteinExistence type="predicted"/>
<keyword evidence="1" id="KW-0732">Signal</keyword>
<accession>A0A2I0JUX8</accession>
<dbReference type="Proteomes" id="UP000233551">
    <property type="component" value="Unassembled WGS sequence"/>
</dbReference>
<dbReference type="AlphaFoldDB" id="A0A2I0JUX8"/>
<sequence length="107" mass="12023">MAATVSEVIWLRSLLSSLGVKLTASTQLFCDNQAALHIAANPVFHERTKHIEIDCHFVREHLKSGVVATNYLPTRLQLADIFTKALGRDRFRFLLSKLGIRDLHAPT</sequence>
<dbReference type="CDD" id="cd09272">
    <property type="entry name" value="RNase_HI_RT_Ty1"/>
    <property type="match status" value="1"/>
</dbReference>
<feature type="signal peptide" evidence="1">
    <location>
        <begin position="1"/>
        <end position="25"/>
    </location>
</feature>
<name>A0A2I0JUX8_PUNGR</name>
<dbReference type="PANTHER" id="PTHR11439">
    <property type="entry name" value="GAG-POL-RELATED RETROTRANSPOSON"/>
    <property type="match status" value="1"/>
</dbReference>
<evidence type="ECO:0000313" key="3">
    <source>
        <dbReference type="Proteomes" id="UP000233551"/>
    </source>
</evidence>
<keyword evidence="3" id="KW-1185">Reference proteome</keyword>
<comment type="caution">
    <text evidence="2">The sequence shown here is derived from an EMBL/GenBank/DDBJ whole genome shotgun (WGS) entry which is preliminary data.</text>
</comment>
<organism evidence="2 3">
    <name type="scientific">Punica granatum</name>
    <name type="common">Pomegranate</name>
    <dbReference type="NCBI Taxonomy" id="22663"/>
    <lineage>
        <taxon>Eukaryota</taxon>
        <taxon>Viridiplantae</taxon>
        <taxon>Streptophyta</taxon>
        <taxon>Embryophyta</taxon>
        <taxon>Tracheophyta</taxon>
        <taxon>Spermatophyta</taxon>
        <taxon>Magnoliopsida</taxon>
        <taxon>eudicotyledons</taxon>
        <taxon>Gunneridae</taxon>
        <taxon>Pentapetalae</taxon>
        <taxon>rosids</taxon>
        <taxon>malvids</taxon>
        <taxon>Myrtales</taxon>
        <taxon>Lythraceae</taxon>
        <taxon>Punica</taxon>
    </lineage>
</organism>
<protein>
    <recommendedName>
        <fullName evidence="4">Copia protein</fullName>
    </recommendedName>
</protein>
<dbReference type="PANTHER" id="PTHR11439:SF511">
    <property type="match status" value="1"/>
</dbReference>
<dbReference type="EMBL" id="PGOL01001187">
    <property type="protein sequence ID" value="PKI60127.1"/>
    <property type="molecule type" value="Genomic_DNA"/>
</dbReference>
<evidence type="ECO:0000256" key="1">
    <source>
        <dbReference type="SAM" id="SignalP"/>
    </source>
</evidence>